<dbReference type="Proteomes" id="UP000650467">
    <property type="component" value="Unassembled WGS sequence"/>
</dbReference>
<comment type="caution">
    <text evidence="2">The sequence shown here is derived from an EMBL/GenBank/DDBJ whole genome shotgun (WGS) entry which is preliminary data.</text>
</comment>
<evidence type="ECO:0000256" key="1">
    <source>
        <dbReference type="SAM" id="MobiDB-lite"/>
    </source>
</evidence>
<accession>A0A835SU65</accession>
<evidence type="ECO:0000313" key="3">
    <source>
        <dbReference type="Proteomes" id="UP000650467"/>
    </source>
</evidence>
<dbReference type="AlphaFoldDB" id="A0A835SU65"/>
<reference evidence="2" key="1">
    <citation type="journal article" date="2020" name="bioRxiv">
        <title>Comparative genomics of Chlamydomonas.</title>
        <authorList>
            <person name="Craig R.J."/>
            <person name="Hasan A.R."/>
            <person name="Ness R.W."/>
            <person name="Keightley P.D."/>
        </authorList>
    </citation>
    <scope>NUCLEOTIDE SEQUENCE</scope>
    <source>
        <strain evidence="2">SAG 7.73</strain>
    </source>
</reference>
<evidence type="ECO:0000313" key="2">
    <source>
        <dbReference type="EMBL" id="KAG2426680.1"/>
    </source>
</evidence>
<organism evidence="2 3">
    <name type="scientific">Chlamydomonas incerta</name>
    <dbReference type="NCBI Taxonomy" id="51695"/>
    <lineage>
        <taxon>Eukaryota</taxon>
        <taxon>Viridiplantae</taxon>
        <taxon>Chlorophyta</taxon>
        <taxon>core chlorophytes</taxon>
        <taxon>Chlorophyceae</taxon>
        <taxon>CS clade</taxon>
        <taxon>Chlamydomonadales</taxon>
        <taxon>Chlamydomonadaceae</taxon>
        <taxon>Chlamydomonas</taxon>
    </lineage>
</organism>
<keyword evidence="3" id="KW-1185">Reference proteome</keyword>
<dbReference type="EMBL" id="JAEHOC010000046">
    <property type="protein sequence ID" value="KAG2426680.1"/>
    <property type="molecule type" value="Genomic_DNA"/>
</dbReference>
<gene>
    <name evidence="2" type="ORF">HXX76_012990</name>
</gene>
<protein>
    <submittedName>
        <fullName evidence="2">Uncharacterized protein</fullName>
    </submittedName>
</protein>
<feature type="compositionally biased region" description="Polar residues" evidence="1">
    <location>
        <begin position="110"/>
        <end position="125"/>
    </location>
</feature>
<feature type="region of interest" description="Disordered" evidence="1">
    <location>
        <begin position="88"/>
        <end position="134"/>
    </location>
</feature>
<name>A0A835SU65_CHLIN</name>
<sequence length="162" mass="17007">MPFVSTLGGRESGGGSKAVKAGAVDAGAGGGSKAPRGVPAQQQRTTSSRCCRVAFGRQRRLKLQQRAACVAAWRCSAALSELWAATSEPALEGSRRRRSSSSSCCPFMSGQGTSGVSRVGWQSRTRAQEATRVPAGAAPLAWPARLCGSRCDSRQQQQHPFV</sequence>
<proteinExistence type="predicted"/>
<feature type="region of interest" description="Disordered" evidence="1">
    <location>
        <begin position="1"/>
        <end position="21"/>
    </location>
</feature>